<dbReference type="AlphaFoldDB" id="A0A1A9W9C7"/>
<dbReference type="EnsemblMetazoa" id="GBRI011019-RA">
    <property type="protein sequence ID" value="GBRI011019-PA"/>
    <property type="gene ID" value="GBRI011019"/>
</dbReference>
<protein>
    <submittedName>
        <fullName evidence="2">Uncharacterized protein</fullName>
    </submittedName>
</protein>
<organism evidence="2 3">
    <name type="scientific">Glossina brevipalpis</name>
    <dbReference type="NCBI Taxonomy" id="37001"/>
    <lineage>
        <taxon>Eukaryota</taxon>
        <taxon>Metazoa</taxon>
        <taxon>Ecdysozoa</taxon>
        <taxon>Arthropoda</taxon>
        <taxon>Hexapoda</taxon>
        <taxon>Insecta</taxon>
        <taxon>Pterygota</taxon>
        <taxon>Neoptera</taxon>
        <taxon>Endopterygota</taxon>
        <taxon>Diptera</taxon>
        <taxon>Brachycera</taxon>
        <taxon>Muscomorpha</taxon>
        <taxon>Hippoboscoidea</taxon>
        <taxon>Glossinidae</taxon>
        <taxon>Glossina</taxon>
    </lineage>
</organism>
<dbReference type="VEuPathDB" id="VectorBase:GBRI011019"/>
<feature type="region of interest" description="Disordered" evidence="1">
    <location>
        <begin position="337"/>
        <end position="359"/>
    </location>
</feature>
<name>A0A1A9W9C7_9MUSC</name>
<accession>A0A1A9W9C7</accession>
<keyword evidence="3" id="KW-1185">Reference proteome</keyword>
<sequence length="618" mass="66940">MHSTTGNKIMTTTSQNKSPLLKTKTSSSASTINNATIVSKSDSLEIEEISKKISEHADALYRTWKNRGLVPPAEILEFYTVEAAQAAGASKEELQSTEGLQKLVNTFVIKDKEQRGKVKKTITATTTSTSTEVKTFTTTTVTNKNKLSDNVSSVTSLSSSSKMPTSSVMVSPISQNALTSTSTLIFNNSKQGISSEQQQNPTRLQLPVHETQNQYQPEPLISEKKQTIVSSKIRVNPKSSKPAVDILDSVTKSSTNLNANANTKKIISNIAAPHVTTKVPIPSNASAHLEKSLNFDIDLDLKLDLNLDVKQLSEIQTQNLRKIKDLLNQSNAKIPTKIPTLTNSNSSSQGREHSIKMKTSTKVTNITAPLIEDLRQRLKHNDGNDNETALEVTIASEMPANKKIKEMQRIKANDLNSKREKDLINAGEKLLENDKNAGKSASTSSSSSSSSSSSNSNSSSSSSSISSSRSINSGGRSCANNNSSGDINNSNASIITHTRTQPLLEITPPASTKTTTLTVNSSLTSPMDGQSNVNVDDINSNSSSHSSTTTMPTPIKVKTTRNSLSNGQEKNLRSNFLTRGSVAERVLMFEKCPDVRNAFLNIKRPDKVDTPPKVQQIH</sequence>
<reference evidence="2" key="2">
    <citation type="submission" date="2020-05" db="UniProtKB">
        <authorList>
            <consortium name="EnsemblMetazoa"/>
        </authorList>
    </citation>
    <scope>IDENTIFICATION</scope>
    <source>
        <strain evidence="2">IAEA</strain>
    </source>
</reference>
<feature type="compositionally biased region" description="Low complexity" evidence="1">
    <location>
        <begin position="507"/>
        <end position="547"/>
    </location>
</feature>
<feature type="region of interest" description="Disordered" evidence="1">
    <location>
        <begin position="1"/>
        <end position="26"/>
    </location>
</feature>
<reference evidence="3" key="1">
    <citation type="submission" date="2014-03" db="EMBL/GenBank/DDBJ databases">
        <authorList>
            <person name="Aksoy S."/>
            <person name="Warren W."/>
            <person name="Wilson R.K."/>
        </authorList>
    </citation>
    <scope>NUCLEOTIDE SEQUENCE [LARGE SCALE GENOMIC DNA]</scope>
    <source>
        <strain evidence="3">IAEA</strain>
    </source>
</reference>
<evidence type="ECO:0000313" key="3">
    <source>
        <dbReference type="Proteomes" id="UP000091820"/>
    </source>
</evidence>
<proteinExistence type="predicted"/>
<dbReference type="STRING" id="37001.A0A1A9W9C7"/>
<dbReference type="Proteomes" id="UP000091820">
    <property type="component" value="Unassembled WGS sequence"/>
</dbReference>
<feature type="region of interest" description="Disordered" evidence="1">
    <location>
        <begin position="430"/>
        <end position="555"/>
    </location>
</feature>
<evidence type="ECO:0000256" key="1">
    <source>
        <dbReference type="SAM" id="MobiDB-lite"/>
    </source>
</evidence>
<feature type="compositionally biased region" description="Polar residues" evidence="1">
    <location>
        <begin position="337"/>
        <end position="349"/>
    </location>
</feature>
<feature type="compositionally biased region" description="Low complexity" evidence="1">
    <location>
        <begin position="444"/>
        <end position="495"/>
    </location>
</feature>
<evidence type="ECO:0000313" key="2">
    <source>
        <dbReference type="EnsemblMetazoa" id="GBRI011019-PA"/>
    </source>
</evidence>
<feature type="compositionally biased region" description="Polar residues" evidence="1">
    <location>
        <begin position="1"/>
        <end position="18"/>
    </location>
</feature>